<dbReference type="RefSeq" id="WP_211951823.1">
    <property type="nucleotide sequence ID" value="NZ_CAJPVI010000002.1"/>
</dbReference>
<accession>A0ABN7PWT4</accession>
<keyword evidence="2" id="KW-1185">Reference proteome</keyword>
<gene>
    <name evidence="1" type="ORF">LMG26411_00609</name>
</gene>
<dbReference type="Proteomes" id="UP000672657">
    <property type="component" value="Unassembled WGS sequence"/>
</dbReference>
<evidence type="ECO:0000313" key="1">
    <source>
        <dbReference type="EMBL" id="CAG2132385.1"/>
    </source>
</evidence>
<name>A0ABN7PWT4_9BURK</name>
<proteinExistence type="predicted"/>
<evidence type="ECO:0008006" key="3">
    <source>
        <dbReference type="Google" id="ProtNLM"/>
    </source>
</evidence>
<sequence>MTGYWTEAKAAHDAVNLLTSRALQTIARNTEIHRMVAIEGQTLAAAAAKYEISRNRAMQIVCRIAGTRTLTEARAKHSKGEVSCA</sequence>
<evidence type="ECO:0000313" key="2">
    <source>
        <dbReference type="Proteomes" id="UP000672657"/>
    </source>
</evidence>
<comment type="caution">
    <text evidence="1">The sequence shown here is derived from an EMBL/GenBank/DDBJ whole genome shotgun (WGS) entry which is preliminary data.</text>
</comment>
<reference evidence="1 2" key="1">
    <citation type="submission" date="2021-03" db="EMBL/GenBank/DDBJ databases">
        <authorList>
            <person name="Peeters C."/>
        </authorList>
    </citation>
    <scope>NUCLEOTIDE SEQUENCE [LARGE SCALE GENOMIC DNA]</scope>
    <source>
        <strain evidence="1 2">LMG 26411</strain>
    </source>
</reference>
<protein>
    <recommendedName>
        <fullName evidence="3">Mor transcription activator domain-containing protein</fullName>
    </recommendedName>
</protein>
<dbReference type="EMBL" id="CAJPVI010000002">
    <property type="protein sequence ID" value="CAG2132385.1"/>
    <property type="molecule type" value="Genomic_DNA"/>
</dbReference>
<organism evidence="1 2">
    <name type="scientific">Cupriavidus numazuensis</name>
    <dbReference type="NCBI Taxonomy" id="221992"/>
    <lineage>
        <taxon>Bacteria</taxon>
        <taxon>Pseudomonadati</taxon>
        <taxon>Pseudomonadota</taxon>
        <taxon>Betaproteobacteria</taxon>
        <taxon>Burkholderiales</taxon>
        <taxon>Burkholderiaceae</taxon>
        <taxon>Cupriavidus</taxon>
    </lineage>
</organism>